<name>A0A931HZ46_9HYPH</name>
<evidence type="ECO:0000259" key="1">
    <source>
        <dbReference type="Pfam" id="PF02514"/>
    </source>
</evidence>
<feature type="domain" description="CobN/magnesium chelatase" evidence="1">
    <location>
        <begin position="702"/>
        <end position="1104"/>
    </location>
</feature>
<feature type="domain" description="CobN/magnesium chelatase" evidence="1">
    <location>
        <begin position="142"/>
        <end position="694"/>
    </location>
</feature>
<dbReference type="Pfam" id="PF02514">
    <property type="entry name" value="CobN-Mg_chel"/>
    <property type="match status" value="2"/>
</dbReference>
<evidence type="ECO:0000313" key="3">
    <source>
        <dbReference type="Proteomes" id="UP000631694"/>
    </source>
</evidence>
<reference evidence="2" key="1">
    <citation type="submission" date="2020-12" db="EMBL/GenBank/DDBJ databases">
        <title>Methylobrevis albus sp. nov., isolated from fresh water lack sediment.</title>
        <authorList>
            <person name="Zou Q."/>
        </authorList>
    </citation>
    <scope>NUCLEOTIDE SEQUENCE</scope>
    <source>
        <strain evidence="2">L22</strain>
    </source>
</reference>
<evidence type="ECO:0000313" key="2">
    <source>
        <dbReference type="EMBL" id="MBH0236281.1"/>
    </source>
</evidence>
<organism evidence="2 3">
    <name type="scientific">Methylobrevis albus</name>
    <dbReference type="NCBI Taxonomy" id="2793297"/>
    <lineage>
        <taxon>Bacteria</taxon>
        <taxon>Pseudomonadati</taxon>
        <taxon>Pseudomonadota</taxon>
        <taxon>Alphaproteobacteria</taxon>
        <taxon>Hyphomicrobiales</taxon>
        <taxon>Pleomorphomonadaceae</taxon>
        <taxon>Methylobrevis</taxon>
    </lineage>
</organism>
<dbReference type="RefSeq" id="WP_197309387.1">
    <property type="nucleotide sequence ID" value="NZ_JADZLT010000036.1"/>
</dbReference>
<dbReference type="GO" id="GO:0051116">
    <property type="term" value="F:cobaltochelatase activity"/>
    <property type="evidence" value="ECO:0007669"/>
    <property type="project" value="UniProtKB-EC"/>
</dbReference>
<proteinExistence type="predicted"/>
<comment type="caution">
    <text evidence="2">The sequence shown here is derived from an EMBL/GenBank/DDBJ whole genome shotgun (WGS) entry which is preliminary data.</text>
</comment>
<dbReference type="EC" id="6.6.1.2" evidence="2"/>
<dbReference type="EMBL" id="JADZLT010000036">
    <property type="protein sequence ID" value="MBH0236281.1"/>
    <property type="molecule type" value="Genomic_DNA"/>
</dbReference>
<gene>
    <name evidence="2" type="primary">cobN</name>
    <name evidence="2" type="ORF">I5731_00460</name>
</gene>
<accession>A0A931HZ46</accession>
<dbReference type="AlphaFoldDB" id="A0A931HZ46"/>
<dbReference type="NCBIfam" id="NF008973">
    <property type="entry name" value="PRK12321.1"/>
    <property type="match status" value="1"/>
</dbReference>
<dbReference type="PANTHER" id="PTHR44119:SF4">
    <property type="entry name" value="AEROBIC COBALTOCHELATASE SUBUNIT COBN"/>
    <property type="match status" value="1"/>
</dbReference>
<keyword evidence="2" id="KW-0436">Ligase</keyword>
<dbReference type="PANTHER" id="PTHR44119">
    <property type="entry name" value="MAGNESIUM-CHELATASE SUBUNIT CHLH, CHLOROPLASTIC"/>
    <property type="match status" value="1"/>
</dbReference>
<dbReference type="InterPro" id="IPR003672">
    <property type="entry name" value="CobN/Mg_chltase"/>
</dbReference>
<keyword evidence="3" id="KW-1185">Reference proteome</keyword>
<dbReference type="Proteomes" id="UP000631694">
    <property type="component" value="Unassembled WGS sequence"/>
</dbReference>
<dbReference type="CDD" id="cd10150">
    <property type="entry name" value="CobN_like"/>
    <property type="match status" value="1"/>
</dbReference>
<protein>
    <submittedName>
        <fullName evidence="2">Cobaltochelatase subunit CobN</fullName>
        <ecNumber evidence="2">6.6.1.2</ecNumber>
    </submittedName>
</protein>
<sequence length="1122" mass="117595">MHVLAEQIRSLDDTVQAVDLGQSPAELVILSFSDSDLALLAGAHEAAVAGGLAPPTLRLARIADLLHPYSVDLYVESVAARSRLVIVRCLGGLDYWRYGVDELAAAARRHGVMLAVVPGDYRPDPRLDAASTLPEADLRRIWGWFQHGGPDNAAAVLSFANDRLGRPAIVPEPAPMIAAGRWLSACRAADAGAPAALVVCYRSVLAAGDGAPVAALADALLGEGFAVTTVYVTSLKDPAAVAVVAGLIAETAPAVVLNTTAFSARQDDGGTVLDRADVPVLQVALATTFHDAWTTSARGLGAADFAMNVVLPEVDGRLIAGAASFKSAGARSDTLQFSRVTHRPEPDGIAHAAALAAGWARLGRAPRAARRLALVLSDYPAKGGRTAYAVGLDGPASIAAIADDLRRAGYDIAALPEAADLIRGLEARTMTVTLPLADYARLFAALPDAFRAAVETAWGRPEADAAVAEGAFRLAVHVAGKLAIAVQPDRGRRAARAGDYHDPNLAPSHGYVAFHLWLRHVFAADAMIHLGTHGTLEWLPGKAVALTATCAPRVLTGALPVIYPFIVNNPGEAAQAKRRIAALTLGHLTPPLVEAGLHGAAAEIEALLDEFAQAQTLDPRRASRLADSILDAAAQSGLAADGGLTDDLDRAEKLARLDAWLCDVKDMRIGDGLHVFARPAEAALRQTAAAGIAAGTGRETNDVADLLHASASAERDGLLAALDGRFVAPGPAGAPARGRLDVLPTGRNLYTVDPRQVPTRTAWEIGRRTAEEVVRRYAEDHGDWPRRIVIDLWGSATMRTGGDDLAQAFALLGVRPVWDPATARVSGFEVISPARLGRPRVDVTLRISGLFRDVFEPQIRLFDSAVGCVAALDEAPEDNPLAANDGPRVFGTAPGAYGVGIGAAIATDAFEDRAALGAGYLAASGFSYGRDGEGIAADAALAERIQGADAFVHVHDLAGQDVLDADAFAEHTGGFAAAATSMGRRPALYHVDATRPEATKVRTLEEEISRVVAGRATNPRWLAGQMRHGHRGAAEIAETIGNLFAFAATTDAVPPRAFDRLFDATLGDEAVRRFMLDANPAATQAAARSFDAAIRRGYWPTRRNSVAGRLAEVLGPAAEAAR</sequence>